<dbReference type="GO" id="GO:0009001">
    <property type="term" value="F:serine O-acetyltransferase activity"/>
    <property type="evidence" value="ECO:0007669"/>
    <property type="project" value="UniProtKB-EC"/>
</dbReference>
<protein>
    <recommendedName>
        <fullName evidence="5 13">Serine acetyltransferase</fullName>
        <ecNumber evidence="4 13">2.3.1.30</ecNumber>
    </recommendedName>
</protein>
<dbReference type="NCBIfam" id="NF041874">
    <property type="entry name" value="EPS_EpsC"/>
    <property type="match status" value="1"/>
</dbReference>
<evidence type="ECO:0000256" key="6">
    <source>
        <dbReference type="ARBA" id="ARBA00022490"/>
    </source>
</evidence>
<dbReference type="InterPro" id="IPR042122">
    <property type="entry name" value="Ser_AcTrfase_N_sf"/>
</dbReference>
<comment type="caution">
    <text evidence="15">The sequence shown here is derived from an EMBL/GenBank/DDBJ whole genome shotgun (WGS) entry which is preliminary data.</text>
</comment>
<keyword evidence="11 13" id="KW-0012">Acyltransferase</keyword>
<dbReference type="InterPro" id="IPR005881">
    <property type="entry name" value="Ser_O-AcTrfase"/>
</dbReference>
<dbReference type="RefSeq" id="WP_171417955.1">
    <property type="nucleotide sequence ID" value="NZ_JABFOR010000025.1"/>
</dbReference>
<accession>A0AAP7A224</accession>
<dbReference type="Pfam" id="PF00132">
    <property type="entry name" value="Hexapep"/>
    <property type="match status" value="1"/>
</dbReference>
<comment type="pathway">
    <text evidence="2">Amino-acid biosynthesis; L-cysteine biosynthesis; L-cysteine from L-serine: step 1/2.</text>
</comment>
<name>A0AAP7A224_PAEAL</name>
<keyword evidence="6" id="KW-0963">Cytoplasm</keyword>
<evidence type="ECO:0000256" key="4">
    <source>
        <dbReference type="ARBA" id="ARBA00013266"/>
    </source>
</evidence>
<dbReference type="FunFam" id="2.160.10.10:FF:000007">
    <property type="entry name" value="Serine acetyltransferase"/>
    <property type="match status" value="1"/>
</dbReference>
<dbReference type="InterPro" id="IPR011004">
    <property type="entry name" value="Trimer_LpxA-like_sf"/>
</dbReference>
<dbReference type="Gene3D" id="1.10.3130.10">
    <property type="entry name" value="serine acetyltransferase, domain 1"/>
    <property type="match status" value="1"/>
</dbReference>
<feature type="region of interest" description="Disordered" evidence="14">
    <location>
        <begin position="213"/>
        <end position="257"/>
    </location>
</feature>
<keyword evidence="7" id="KW-0028">Amino-acid biosynthesis</keyword>
<evidence type="ECO:0000256" key="12">
    <source>
        <dbReference type="ARBA" id="ARBA00049486"/>
    </source>
</evidence>
<dbReference type="InterPro" id="IPR001451">
    <property type="entry name" value="Hexapep"/>
</dbReference>
<dbReference type="CDD" id="cd03354">
    <property type="entry name" value="LbH_SAT"/>
    <property type="match status" value="1"/>
</dbReference>
<proteinExistence type="inferred from homology"/>
<evidence type="ECO:0000256" key="8">
    <source>
        <dbReference type="ARBA" id="ARBA00022679"/>
    </source>
</evidence>
<dbReference type="Gene3D" id="2.160.10.10">
    <property type="entry name" value="Hexapeptide repeat proteins"/>
    <property type="match status" value="1"/>
</dbReference>
<evidence type="ECO:0000256" key="1">
    <source>
        <dbReference type="ARBA" id="ARBA00004496"/>
    </source>
</evidence>
<dbReference type="GO" id="GO:0005737">
    <property type="term" value="C:cytoplasm"/>
    <property type="evidence" value="ECO:0007669"/>
    <property type="project" value="UniProtKB-SubCell"/>
</dbReference>
<comment type="similarity">
    <text evidence="3 13">Belongs to the transferase hexapeptide repeat family.</text>
</comment>
<dbReference type="Proteomes" id="UP000552038">
    <property type="component" value="Unassembled WGS sequence"/>
</dbReference>
<dbReference type="SUPFAM" id="SSF51161">
    <property type="entry name" value="Trimeric LpxA-like enzymes"/>
    <property type="match status" value="1"/>
</dbReference>
<evidence type="ECO:0000256" key="11">
    <source>
        <dbReference type="ARBA" id="ARBA00023315"/>
    </source>
</evidence>
<feature type="compositionally biased region" description="Basic and acidic residues" evidence="14">
    <location>
        <begin position="246"/>
        <end position="257"/>
    </location>
</feature>
<keyword evidence="9" id="KW-0677">Repeat</keyword>
<dbReference type="NCBIfam" id="TIGR01172">
    <property type="entry name" value="cysE"/>
    <property type="match status" value="1"/>
</dbReference>
<sequence>MWRIIRRMKSDVQAVFDNDPAARSRFEVIFTYSGLHAIWAHLIAHQFYRWRWYTTARIISQISRFMTGIEIHPGARIGQRLFIDHGMGVVIGETCEIGDDVVIYQGVTLGGTGKEKGKRHPTIGNNVVIASGSKVLGSFTIGDNSSIGANSVVLREVPPNCTVVGIPGRVVKQDGVRIDRLNHAQLPDPVIDMLRNMQHELDAVKAELHQLKQRTESDNGSLTSQASQQIDESTDEESAESPKSSESPKKELEKVNK</sequence>
<comment type="subcellular location">
    <subcellularLocation>
        <location evidence="1">Cytoplasm</location>
    </subcellularLocation>
</comment>
<evidence type="ECO:0000256" key="5">
    <source>
        <dbReference type="ARBA" id="ARBA00018522"/>
    </source>
</evidence>
<organism evidence="15 16">
    <name type="scientific">Paenibacillus alvei</name>
    <name type="common">Bacillus alvei</name>
    <dbReference type="NCBI Taxonomy" id="44250"/>
    <lineage>
        <taxon>Bacteria</taxon>
        <taxon>Bacillati</taxon>
        <taxon>Bacillota</taxon>
        <taxon>Bacilli</taxon>
        <taxon>Bacillales</taxon>
        <taxon>Paenibacillaceae</taxon>
        <taxon>Paenibacillus</taxon>
    </lineage>
</organism>
<dbReference type="FunFam" id="1.10.3130.10:FF:000002">
    <property type="entry name" value="Serine acetyltransferase"/>
    <property type="match status" value="1"/>
</dbReference>
<evidence type="ECO:0000256" key="7">
    <source>
        <dbReference type="ARBA" id="ARBA00022605"/>
    </source>
</evidence>
<dbReference type="InterPro" id="IPR045304">
    <property type="entry name" value="LbH_SAT"/>
</dbReference>
<evidence type="ECO:0000313" key="16">
    <source>
        <dbReference type="Proteomes" id="UP000552038"/>
    </source>
</evidence>
<evidence type="ECO:0000313" key="15">
    <source>
        <dbReference type="EMBL" id="NOJ72387.1"/>
    </source>
</evidence>
<dbReference type="AlphaFoldDB" id="A0AAP7A224"/>
<dbReference type="InterPro" id="IPR053376">
    <property type="entry name" value="Serine_acetyltransferase"/>
</dbReference>
<evidence type="ECO:0000256" key="10">
    <source>
        <dbReference type="ARBA" id="ARBA00023192"/>
    </source>
</evidence>
<evidence type="ECO:0000256" key="2">
    <source>
        <dbReference type="ARBA" id="ARBA00004876"/>
    </source>
</evidence>
<dbReference type="PANTHER" id="PTHR42811">
    <property type="entry name" value="SERINE ACETYLTRANSFERASE"/>
    <property type="match status" value="1"/>
</dbReference>
<keyword evidence="8 13" id="KW-0808">Transferase</keyword>
<feature type="compositionally biased region" description="Polar residues" evidence="14">
    <location>
        <begin position="218"/>
        <end position="231"/>
    </location>
</feature>
<reference evidence="15 16" key="1">
    <citation type="submission" date="2020-05" db="EMBL/GenBank/DDBJ databases">
        <title>Whole genome sequencing and identification of novel metabolites from Paenibacillus alvei strain JR949.</title>
        <authorList>
            <person name="Rajendhran J."/>
            <person name="Sree Pranav P."/>
            <person name="Mahalakshmi B."/>
            <person name="Karthikeyan R."/>
        </authorList>
    </citation>
    <scope>NUCLEOTIDE SEQUENCE [LARGE SCALE GENOMIC DNA]</scope>
    <source>
        <strain evidence="15 16">JR949</strain>
    </source>
</reference>
<gene>
    <name evidence="15" type="primary">cysE</name>
    <name evidence="15" type="ORF">HMI46_17720</name>
</gene>
<dbReference type="PIRSF" id="PIRSF000441">
    <property type="entry name" value="CysE"/>
    <property type="match status" value="1"/>
</dbReference>
<dbReference type="EMBL" id="JABFOR010000025">
    <property type="protein sequence ID" value="NOJ72387.1"/>
    <property type="molecule type" value="Genomic_DNA"/>
</dbReference>
<evidence type="ECO:0000256" key="13">
    <source>
        <dbReference type="PIRNR" id="PIRNR000441"/>
    </source>
</evidence>
<comment type="catalytic activity">
    <reaction evidence="12 13">
        <text>L-serine + acetyl-CoA = O-acetyl-L-serine + CoA</text>
        <dbReference type="Rhea" id="RHEA:24560"/>
        <dbReference type="ChEBI" id="CHEBI:33384"/>
        <dbReference type="ChEBI" id="CHEBI:57287"/>
        <dbReference type="ChEBI" id="CHEBI:57288"/>
        <dbReference type="ChEBI" id="CHEBI:58340"/>
        <dbReference type="EC" id="2.3.1.30"/>
    </reaction>
</comment>
<dbReference type="GO" id="GO:0006535">
    <property type="term" value="P:cysteine biosynthetic process from serine"/>
    <property type="evidence" value="ECO:0007669"/>
    <property type="project" value="InterPro"/>
</dbReference>
<evidence type="ECO:0000256" key="9">
    <source>
        <dbReference type="ARBA" id="ARBA00022737"/>
    </source>
</evidence>
<evidence type="ECO:0000256" key="14">
    <source>
        <dbReference type="SAM" id="MobiDB-lite"/>
    </source>
</evidence>
<keyword evidence="10" id="KW-0198">Cysteine biosynthesis</keyword>
<dbReference type="EC" id="2.3.1.30" evidence="4 13"/>
<evidence type="ECO:0000256" key="3">
    <source>
        <dbReference type="ARBA" id="ARBA00007274"/>
    </source>
</evidence>